<protein>
    <submittedName>
        <fullName evidence="1">Uncharacterized protein</fullName>
    </submittedName>
</protein>
<accession>A0A6S6T416</accession>
<name>A0A6S6T416_9BACT</name>
<reference evidence="1" key="1">
    <citation type="submission" date="2020-01" db="EMBL/GenBank/DDBJ databases">
        <authorList>
            <person name="Meier V. D."/>
            <person name="Meier V D."/>
        </authorList>
    </citation>
    <scope>NUCLEOTIDE SEQUENCE</scope>
    <source>
        <strain evidence="1">HLG_WM_MAG_12</strain>
    </source>
</reference>
<evidence type="ECO:0000313" key="1">
    <source>
        <dbReference type="EMBL" id="CAA6811487.1"/>
    </source>
</evidence>
<proteinExistence type="predicted"/>
<dbReference type="EMBL" id="CACVAW010000044">
    <property type="protein sequence ID" value="CAA6811487.1"/>
    <property type="molecule type" value="Genomic_DNA"/>
</dbReference>
<sequence>MIKKILMIVGFGFMLNGCVNSSDSIHIEGKVSRVGNEPFSYLSIKEIDSKKSYKIVNNENYEEYQSHVIAVEAKILKKSESRLIPTEIEIISIK</sequence>
<gene>
    <name evidence="1" type="ORF">HELGO_WM6440</name>
</gene>
<organism evidence="1">
    <name type="scientific">uncultured Campylobacterales bacterium</name>
    <dbReference type="NCBI Taxonomy" id="352960"/>
    <lineage>
        <taxon>Bacteria</taxon>
        <taxon>Pseudomonadati</taxon>
        <taxon>Campylobacterota</taxon>
        <taxon>Epsilonproteobacteria</taxon>
        <taxon>Campylobacterales</taxon>
        <taxon>environmental samples</taxon>
    </lineage>
</organism>
<dbReference type="AlphaFoldDB" id="A0A6S6T416"/>